<evidence type="ECO:0000313" key="7">
    <source>
        <dbReference type="Proteomes" id="UP000199387"/>
    </source>
</evidence>
<dbReference type="Gene3D" id="1.10.287.130">
    <property type="match status" value="1"/>
</dbReference>
<evidence type="ECO:0000256" key="1">
    <source>
        <dbReference type="ARBA" id="ARBA00022553"/>
    </source>
</evidence>
<keyword evidence="1" id="KW-0597">Phosphoprotein</keyword>
<reference evidence="6 7" key="1">
    <citation type="submission" date="2016-10" db="EMBL/GenBank/DDBJ databases">
        <authorList>
            <person name="de Groot N.N."/>
        </authorList>
    </citation>
    <scope>NUCLEOTIDE SEQUENCE [LARGE SCALE GENOMIC DNA]</scope>
    <source>
        <strain evidence="6 7">DSM 45514</strain>
    </source>
</reference>
<sequence length="235" mass="27623">MSNGWSFWLKRSFPVAAGILLIAVQPWGWKVGIPIGVLLWMGIIRWLRRLSEDWIEHNRVETARHQLTQLRRQRHDWMNHIQVLLGYASLNKTDRITIYLRQLTEQLEMERKLAQVKHPLLALSLVTIQRRHPEWRWTLELDSVDQLPEQRADQIRKVLEEVAGWLNPWASQEVPDLYCRLSGQEDGVQIFFHPEWDAETVPASEWCALREQIKIYGGSMDSTDRDTNITIQISG</sequence>
<keyword evidence="2" id="KW-0808">Transferase</keyword>
<evidence type="ECO:0000313" key="6">
    <source>
        <dbReference type="EMBL" id="SDC19854.1"/>
    </source>
</evidence>
<dbReference type="Proteomes" id="UP000199387">
    <property type="component" value="Unassembled WGS sequence"/>
</dbReference>
<dbReference type="OrthoDB" id="2375606at2"/>
<dbReference type="AlphaFoldDB" id="A0A1G6JMA4"/>
<name>A0A1G6JMA4_9BACL</name>
<protein>
    <submittedName>
        <fullName evidence="6">Sensor_kinase_SpoOB-type, alpha-helical domain</fullName>
    </submittedName>
</protein>
<keyword evidence="4" id="KW-0812">Transmembrane</keyword>
<gene>
    <name evidence="6" type="ORF">SAMN04488112_104104</name>
</gene>
<accession>A0A1G6JMA4</accession>
<evidence type="ECO:0000256" key="3">
    <source>
        <dbReference type="ARBA" id="ARBA00022777"/>
    </source>
</evidence>
<dbReference type="InterPro" id="IPR039506">
    <property type="entry name" value="SPOB_a"/>
</dbReference>
<organism evidence="6 7">
    <name type="scientific">Melghirimyces thermohalophilus</name>
    <dbReference type="NCBI Taxonomy" id="1236220"/>
    <lineage>
        <taxon>Bacteria</taxon>
        <taxon>Bacillati</taxon>
        <taxon>Bacillota</taxon>
        <taxon>Bacilli</taxon>
        <taxon>Bacillales</taxon>
        <taxon>Thermoactinomycetaceae</taxon>
        <taxon>Melghirimyces</taxon>
    </lineage>
</organism>
<dbReference type="STRING" id="1236220.SAMN04488112_104104"/>
<dbReference type="Pfam" id="PF14689">
    <property type="entry name" value="SPOB_a"/>
    <property type="match status" value="1"/>
</dbReference>
<keyword evidence="4" id="KW-0472">Membrane</keyword>
<feature type="transmembrane region" description="Helical" evidence="4">
    <location>
        <begin position="15"/>
        <end position="41"/>
    </location>
</feature>
<dbReference type="EMBL" id="FMZA01000004">
    <property type="protein sequence ID" value="SDC19854.1"/>
    <property type="molecule type" value="Genomic_DNA"/>
</dbReference>
<dbReference type="InterPro" id="IPR016120">
    <property type="entry name" value="Sig_transdc_His_kin_SpoOB"/>
</dbReference>
<keyword evidence="4" id="KW-1133">Transmembrane helix</keyword>
<dbReference type="GO" id="GO:0000155">
    <property type="term" value="F:phosphorelay sensor kinase activity"/>
    <property type="evidence" value="ECO:0007669"/>
    <property type="project" value="InterPro"/>
</dbReference>
<evidence type="ECO:0000256" key="4">
    <source>
        <dbReference type="SAM" id="Phobius"/>
    </source>
</evidence>
<keyword evidence="3 6" id="KW-0418">Kinase</keyword>
<feature type="domain" description="SpoOB alpha-helical" evidence="5">
    <location>
        <begin position="60"/>
        <end position="114"/>
    </location>
</feature>
<dbReference type="RefSeq" id="WP_091566918.1">
    <property type="nucleotide sequence ID" value="NZ_FMZA01000004.1"/>
</dbReference>
<proteinExistence type="predicted"/>
<evidence type="ECO:0000259" key="5">
    <source>
        <dbReference type="Pfam" id="PF14689"/>
    </source>
</evidence>
<dbReference type="SUPFAM" id="SSF55890">
    <property type="entry name" value="Sporulation response regulatory protein Spo0B"/>
    <property type="match status" value="1"/>
</dbReference>
<evidence type="ECO:0000256" key="2">
    <source>
        <dbReference type="ARBA" id="ARBA00022679"/>
    </source>
</evidence>
<keyword evidence="7" id="KW-1185">Reference proteome</keyword>